<keyword evidence="11" id="KW-1185">Reference proteome</keyword>
<evidence type="ECO:0000313" key="10">
    <source>
        <dbReference type="EMBL" id="QAA31676.1"/>
    </source>
</evidence>
<keyword evidence="5" id="KW-0653">Protein transport</keyword>
<dbReference type="PANTHER" id="PTHR34982:SF1">
    <property type="entry name" value="FLAGELLAR ASSEMBLY PROTEIN FLIH"/>
    <property type="match status" value="1"/>
</dbReference>
<evidence type="ECO:0000259" key="9">
    <source>
        <dbReference type="Pfam" id="PF02108"/>
    </source>
</evidence>
<comment type="function">
    <text evidence="1">Needed for flagellar regrowth and assembly.</text>
</comment>
<evidence type="ECO:0000256" key="6">
    <source>
        <dbReference type="ARBA" id="ARBA00023225"/>
    </source>
</evidence>
<evidence type="ECO:0000256" key="4">
    <source>
        <dbReference type="ARBA" id="ARBA00022795"/>
    </source>
</evidence>
<evidence type="ECO:0000256" key="2">
    <source>
        <dbReference type="ARBA" id="ARBA00006602"/>
    </source>
</evidence>
<keyword evidence="4" id="KW-1005">Bacterial flagellum biogenesis</keyword>
<dbReference type="GO" id="GO:0044781">
    <property type="term" value="P:bacterial-type flagellum organization"/>
    <property type="evidence" value="ECO:0007669"/>
    <property type="project" value="UniProtKB-KW"/>
</dbReference>
<accession>A0A3R5U4W7</accession>
<name>A0A3R5U4W7_9CLOT</name>
<feature type="region of interest" description="Disordered" evidence="8">
    <location>
        <begin position="1"/>
        <end position="20"/>
    </location>
</feature>
<dbReference type="RefSeq" id="WP_128212487.1">
    <property type="nucleotide sequence ID" value="NZ_CP025746.1"/>
</dbReference>
<dbReference type="Pfam" id="PF02108">
    <property type="entry name" value="FliH"/>
    <property type="match status" value="1"/>
</dbReference>
<dbReference type="InterPro" id="IPR018035">
    <property type="entry name" value="Flagellar_FliH/T3SS_HrpE"/>
</dbReference>
<dbReference type="KEGG" id="cmah:C1I91_08460"/>
<keyword evidence="7" id="KW-0175">Coiled coil</keyword>
<keyword evidence="6" id="KW-1006">Bacterial flagellum protein export</keyword>
<organism evidence="10 11">
    <name type="scientific">Clostridium manihotivorum</name>
    <dbReference type="NCBI Taxonomy" id="2320868"/>
    <lineage>
        <taxon>Bacteria</taxon>
        <taxon>Bacillati</taxon>
        <taxon>Bacillota</taxon>
        <taxon>Clostridia</taxon>
        <taxon>Eubacteriales</taxon>
        <taxon>Clostridiaceae</taxon>
        <taxon>Clostridium</taxon>
    </lineage>
</organism>
<dbReference type="OrthoDB" id="2375163at2"/>
<keyword evidence="10" id="KW-0969">Cilium</keyword>
<dbReference type="GO" id="GO:0005829">
    <property type="term" value="C:cytosol"/>
    <property type="evidence" value="ECO:0007669"/>
    <property type="project" value="TreeGrafter"/>
</dbReference>
<dbReference type="AlphaFoldDB" id="A0A3R5U4W7"/>
<dbReference type="PANTHER" id="PTHR34982">
    <property type="entry name" value="YOP PROTEINS TRANSLOCATION PROTEIN L"/>
    <property type="match status" value="1"/>
</dbReference>
<comment type="similarity">
    <text evidence="2">Belongs to the FliH family.</text>
</comment>
<dbReference type="InterPro" id="IPR051472">
    <property type="entry name" value="T3SS_Stator/FliH"/>
</dbReference>
<dbReference type="GO" id="GO:0015031">
    <property type="term" value="P:protein transport"/>
    <property type="evidence" value="ECO:0007669"/>
    <property type="project" value="UniProtKB-KW"/>
</dbReference>
<protein>
    <submittedName>
        <fullName evidence="10">Flagellar biosynthesis protein</fullName>
    </submittedName>
</protein>
<keyword evidence="10" id="KW-0966">Cell projection</keyword>
<keyword evidence="3" id="KW-0813">Transport</keyword>
<evidence type="ECO:0000256" key="1">
    <source>
        <dbReference type="ARBA" id="ARBA00003041"/>
    </source>
</evidence>
<proteinExistence type="inferred from homology"/>
<dbReference type="Proteomes" id="UP000286268">
    <property type="component" value="Chromosome"/>
</dbReference>
<sequence>MQSSYSVIKSNSVTSGTSKKINTDYEQRDLIEDMLNNDPEEAARMVESYKNIGDNIIRNAQRQKEKMLEAAYVQAQDIEREAYERGYKQGTENGYEDGYREAYDKNIELARNEADSIISNANNILFQAKQEYEQYLEAKKEEIIRLSVEMTEKILRERLGSDNGLNSIVENVIAESKGTQTFIIKCNVIHVEAIKTQLELWKNKFVIKGEIFVIEDSSLEPGNAIVEKENGLVVVGIDISMNKLLEALS</sequence>
<evidence type="ECO:0000256" key="5">
    <source>
        <dbReference type="ARBA" id="ARBA00022927"/>
    </source>
</evidence>
<evidence type="ECO:0000256" key="8">
    <source>
        <dbReference type="SAM" id="MobiDB-lite"/>
    </source>
</evidence>
<reference evidence="10 11" key="1">
    <citation type="submission" date="2018-01" db="EMBL/GenBank/DDBJ databases">
        <title>Genome Sequencing and Assembly of Anaerobacter polyendosporus strain CT4.</title>
        <authorList>
            <person name="Tachaapaikoon C."/>
            <person name="Sutheeworapong S."/>
            <person name="Jenjaroenpun P."/>
            <person name="Wongsurawat T."/>
            <person name="Nookeaw I."/>
            <person name="Cheawchanlertfa P."/>
            <person name="Kosugi A."/>
            <person name="Cheevadhanarak S."/>
            <person name="Ratanakhanokchai K."/>
        </authorList>
    </citation>
    <scope>NUCLEOTIDE SEQUENCE [LARGE SCALE GENOMIC DNA]</scope>
    <source>
        <strain evidence="10 11">CT4</strain>
    </source>
</reference>
<gene>
    <name evidence="10" type="ORF">C1I91_08460</name>
</gene>
<evidence type="ECO:0000256" key="7">
    <source>
        <dbReference type="SAM" id="Coils"/>
    </source>
</evidence>
<evidence type="ECO:0000256" key="3">
    <source>
        <dbReference type="ARBA" id="ARBA00022448"/>
    </source>
</evidence>
<feature type="domain" description="Flagellar assembly protein FliH/Type III secretion system HrpE" evidence="9">
    <location>
        <begin position="121"/>
        <end position="233"/>
    </location>
</feature>
<evidence type="ECO:0000313" key="11">
    <source>
        <dbReference type="Proteomes" id="UP000286268"/>
    </source>
</evidence>
<keyword evidence="10" id="KW-0282">Flagellum</keyword>
<dbReference type="EMBL" id="CP025746">
    <property type="protein sequence ID" value="QAA31676.1"/>
    <property type="molecule type" value="Genomic_DNA"/>
</dbReference>
<feature type="coiled-coil region" evidence="7">
    <location>
        <begin position="118"/>
        <end position="149"/>
    </location>
</feature>